<dbReference type="PANTHER" id="PTHR47331:SF5">
    <property type="entry name" value="RIBONUCLEASE H"/>
    <property type="match status" value="1"/>
</dbReference>
<dbReference type="InterPro" id="IPR036397">
    <property type="entry name" value="RNaseH_sf"/>
</dbReference>
<feature type="compositionally biased region" description="Basic and acidic residues" evidence="1">
    <location>
        <begin position="27"/>
        <end position="37"/>
    </location>
</feature>
<feature type="region of interest" description="Disordered" evidence="1">
    <location>
        <begin position="672"/>
        <end position="700"/>
    </location>
</feature>
<feature type="region of interest" description="Disordered" evidence="1">
    <location>
        <begin position="1"/>
        <end position="52"/>
    </location>
</feature>
<feature type="compositionally biased region" description="Basic residues" evidence="1">
    <location>
        <begin position="161"/>
        <end position="171"/>
    </location>
</feature>
<dbReference type="Pfam" id="PF18701">
    <property type="entry name" value="DUF5641"/>
    <property type="match status" value="1"/>
</dbReference>
<dbReference type="InterPro" id="IPR005312">
    <property type="entry name" value="DUF1759"/>
</dbReference>
<dbReference type="Pfam" id="PF03564">
    <property type="entry name" value="DUF1759"/>
    <property type="match status" value="1"/>
</dbReference>
<dbReference type="InterPro" id="IPR001584">
    <property type="entry name" value="Integrase_cat-core"/>
</dbReference>
<dbReference type="GO" id="GO:0015074">
    <property type="term" value="P:DNA integration"/>
    <property type="evidence" value="ECO:0007669"/>
    <property type="project" value="InterPro"/>
</dbReference>
<sequence length="1608" mass="184047">MNNTVRVGINMSDLQENTDSPLLAAKNPRDERKEDIVSHQSEPGPRMSQRSRVPTIKGKEYQDYQLQRDYMTAVRAWRKQANKAEAVLLDSNDVELLQQERTKLDSRMDDLSDAHIKYVSEVTPSEQFNFDSLCDTHRRILSDLNKKITNLKDDRSSVSSKRSRRSGKSRRSFGTTSSAALLKTEMMVKAARLETELKFHEIERERSADLKRREDELKKLQMMKELAATQAEIEAVGQVENCSNSGLNMENVSKLVAEGDSQERVEQYVQSQQAHNLHKGLLSVDEEISQSVIDPNIASQQNSAEQLVRDQNFHPSAMSKEGISKNVSPRGGVTPSAVKVSTHEDPITRLADLLTERQDHDKLPRPQPEVFSGDFLQYPIWIKAFETFIERKTKLSSERLYYLSKFTSGEAKEAISGLLSLDSEEAYVKAKKILTDRFGNAFLVSNAYRKKIENWPKIPPNDGPGLRRFSDFLQHCRTAMDSIQYLNVLNDPEENRKFLNKLPTHLVNRWVRVVDRRIADDLSDDGDEDRASRVASGSGYPTFAEFCKFLKKEARIACNPVTFQRLPKKEEPNKIHKAKVFAVNSVASQTTNVPDSETKIIKKISCIFCKEAHELDVCEKFLKIPLVKKREIIVTNRLCWGCLRWGHINSKCRRKRVCRTCNGLHPTALHGDKREQKIKASPSTPNVAESEKDKSNQERTISNRVEVHRTSVCTRSLCHSLIVPVWLHHQINPERRVMVYALLDEQSDACFIKDSILNVLEVDGPEVPLELSTVLSHEVIKCQKITGLVCRGINETVEVSLPRTYTRSQIPARSEQIPRPESARMWPHLEKIAEKIMPYRSDVAVGLLIGTSCVRAIKPREIITGNDDDPYAKRTILGWGIVGTVEPGENKDVEDSQAIVNRTLCGETQVGKDRKVCHLAFKTQTKEILSANQVNKMFELDFSDREKGKSLSYEDRLFIKKIEEGIHQRDDGHYEMPLPFKDENIKLPDNRKQAFARLQKLKQRLKKDKKYHLDYSKIDEDNNIAAVCPDDPEVRKCSVMITRTEEHAGIEERLNRFSSCFKAKRTIAICLRFKEILLARLRKRKLSGEQSSDSSEESSRVISCNPVNVDELNETGKEIIRAVQRKSFIKETLLLHPRNVEESSPNVERGNKESHGVPKSSSLFRLDPILAKDGIIRVGGRIRRANMPLDVKHPCILPKKGHVTELIICHFHQKVAHQGRGMTHNSIRSSGFWIIGGVSAVSNHISKCVKCRKVRSELQKQRMADLPEDRLEPSPPFTYSAVDYFGPWLVKEGRRNVKRYGVLFTCLVSRAIHLETAISLDTSSFMNAYRRFVGRRGPIRQLRSDRRTNFVGCRTELQAALSEMNQETVRQKLLKENCDFIKFQMNVPHASHMGGSWERQIRSVRNVLSALLDAHGEQLDDESLRTFMVEAEAIINSRPLSLNFASELEPLTPNHLLTMKSNIILPPPGEFQRADVYSKKRWRRVQYLINEFWSRWKKEFLQSLQTRQKWVRPQKNLKKGDIVVVNDEDLPRNQWKLARVAETFPSDDALVRKVKLAMADSKLDSRGRRKRPISYLNRPVHKLVLLLSNEEFEDQGFPDEGANDDNDK</sequence>
<comment type="caution">
    <text evidence="2">The sequence shown here is derived from an EMBL/GenBank/DDBJ whole genome shotgun (WGS) entry which is preliminary data.</text>
</comment>
<accession>A0A6S7GTP4</accession>
<proteinExistence type="predicted"/>
<dbReference type="OrthoDB" id="8046937at2759"/>
<organism evidence="2 3">
    <name type="scientific">Paramuricea clavata</name>
    <name type="common">Red gorgonian</name>
    <name type="synonym">Violescent sea-whip</name>
    <dbReference type="NCBI Taxonomy" id="317549"/>
    <lineage>
        <taxon>Eukaryota</taxon>
        <taxon>Metazoa</taxon>
        <taxon>Cnidaria</taxon>
        <taxon>Anthozoa</taxon>
        <taxon>Octocorallia</taxon>
        <taxon>Malacalcyonacea</taxon>
        <taxon>Plexauridae</taxon>
        <taxon>Paramuricea</taxon>
    </lineage>
</organism>
<dbReference type="Proteomes" id="UP001152795">
    <property type="component" value="Unassembled WGS sequence"/>
</dbReference>
<dbReference type="GO" id="GO:0003676">
    <property type="term" value="F:nucleic acid binding"/>
    <property type="evidence" value="ECO:0007669"/>
    <property type="project" value="InterPro"/>
</dbReference>
<dbReference type="InterPro" id="IPR040676">
    <property type="entry name" value="DUF5641"/>
</dbReference>
<dbReference type="InterPro" id="IPR012337">
    <property type="entry name" value="RNaseH-like_sf"/>
</dbReference>
<dbReference type="PANTHER" id="PTHR47331">
    <property type="entry name" value="PHD-TYPE DOMAIN-CONTAINING PROTEIN"/>
    <property type="match status" value="1"/>
</dbReference>
<evidence type="ECO:0000313" key="3">
    <source>
        <dbReference type="Proteomes" id="UP001152795"/>
    </source>
</evidence>
<evidence type="ECO:0000256" key="1">
    <source>
        <dbReference type="SAM" id="MobiDB-lite"/>
    </source>
</evidence>
<evidence type="ECO:0000313" key="2">
    <source>
        <dbReference type="EMBL" id="CAB3995398.1"/>
    </source>
</evidence>
<keyword evidence="3" id="KW-1185">Reference proteome</keyword>
<reference evidence="2" key="1">
    <citation type="submission" date="2020-04" db="EMBL/GenBank/DDBJ databases">
        <authorList>
            <person name="Alioto T."/>
            <person name="Alioto T."/>
            <person name="Gomez Garrido J."/>
        </authorList>
    </citation>
    <scope>NUCLEOTIDE SEQUENCE</scope>
    <source>
        <strain evidence="2">A484AB</strain>
    </source>
</reference>
<feature type="region of interest" description="Disordered" evidence="1">
    <location>
        <begin position="1140"/>
        <end position="1159"/>
    </location>
</feature>
<dbReference type="Gene3D" id="3.30.420.10">
    <property type="entry name" value="Ribonuclease H-like superfamily/Ribonuclease H"/>
    <property type="match status" value="1"/>
</dbReference>
<gene>
    <name evidence="2" type="ORF">PACLA_8A055696</name>
</gene>
<protein>
    <submittedName>
        <fullName evidence="2">Uncharacterized protein LOC113007567</fullName>
    </submittedName>
</protein>
<feature type="region of interest" description="Disordered" evidence="1">
    <location>
        <begin position="152"/>
        <end position="176"/>
    </location>
</feature>
<dbReference type="PROSITE" id="PS50994">
    <property type="entry name" value="INTEGRASE"/>
    <property type="match status" value="1"/>
</dbReference>
<name>A0A6S7GTP4_PARCT</name>
<dbReference type="EMBL" id="CACRXK020002657">
    <property type="protein sequence ID" value="CAB3995398.1"/>
    <property type="molecule type" value="Genomic_DNA"/>
</dbReference>
<dbReference type="SUPFAM" id="SSF53098">
    <property type="entry name" value="Ribonuclease H-like"/>
    <property type="match status" value="1"/>
</dbReference>